<accession>A0A1E5LA88</accession>
<dbReference type="EMBL" id="MJAT01000001">
    <property type="protein sequence ID" value="OEH87022.1"/>
    <property type="molecule type" value="Genomic_DNA"/>
</dbReference>
<dbReference type="AlphaFoldDB" id="A0A1E5LA88"/>
<evidence type="ECO:0000313" key="2">
    <source>
        <dbReference type="Proteomes" id="UP000095255"/>
    </source>
</evidence>
<dbReference type="SUPFAM" id="SSF109604">
    <property type="entry name" value="HD-domain/PDEase-like"/>
    <property type="match status" value="1"/>
</dbReference>
<dbReference type="OrthoDB" id="68032at2"/>
<protein>
    <recommendedName>
        <fullName evidence="3">HD domain-containing protein</fullName>
    </recommendedName>
</protein>
<reference evidence="1 2" key="1">
    <citation type="submission" date="2016-09" db="EMBL/GenBank/DDBJ databases">
        <title>Desulfuribacillus arsenicus sp. nov., an obligately anaerobic, dissimilatory arsenic- and antimonate-reducing bacterium isolated from anoxic sediments.</title>
        <authorList>
            <person name="Abin C.A."/>
            <person name="Hollibaugh J.T."/>
        </authorList>
    </citation>
    <scope>NUCLEOTIDE SEQUENCE [LARGE SCALE GENOMIC DNA]</scope>
    <source>
        <strain evidence="1 2">MLFW-2</strain>
    </source>
</reference>
<keyword evidence="2" id="KW-1185">Reference proteome</keyword>
<evidence type="ECO:0000313" key="1">
    <source>
        <dbReference type="EMBL" id="OEH87022.1"/>
    </source>
</evidence>
<gene>
    <name evidence="1" type="ORF">BHU72_01850</name>
</gene>
<dbReference type="STRING" id="1390249.BHU72_01850"/>
<organism evidence="1 2">
    <name type="scientific">Desulfuribacillus stibiiarsenatis</name>
    <dbReference type="NCBI Taxonomy" id="1390249"/>
    <lineage>
        <taxon>Bacteria</taxon>
        <taxon>Bacillati</taxon>
        <taxon>Bacillota</taxon>
        <taxon>Desulfuribacillia</taxon>
        <taxon>Desulfuribacillales</taxon>
        <taxon>Desulfuribacillaceae</taxon>
        <taxon>Desulfuribacillus</taxon>
    </lineage>
</organism>
<name>A0A1E5LA88_9FIRM</name>
<sequence>MNLRTSRVMQLYWALIAPLVKLDHQSIRHELSSEEYRLFLSMSKIDQYHSFRVYQTVLRLLDGYESSDECNHHRNTNFDTKHVSALKKAALLHDIGRKDGDLPILQKVWVVVQDYQLKKKPASEQRAIKQMIFETEQPPYRFTYYFHPQKSKKRLEQITDDATLLFLVEQHHTSIEQLHSEGFSEIDVCLLQFLQRADELN</sequence>
<proteinExistence type="predicted"/>
<dbReference type="Proteomes" id="UP000095255">
    <property type="component" value="Unassembled WGS sequence"/>
</dbReference>
<comment type="caution">
    <text evidence="1">The sequence shown here is derived from an EMBL/GenBank/DDBJ whole genome shotgun (WGS) entry which is preliminary data.</text>
</comment>
<dbReference type="RefSeq" id="WP_069700900.1">
    <property type="nucleotide sequence ID" value="NZ_MJAT01000001.1"/>
</dbReference>
<evidence type="ECO:0008006" key="3">
    <source>
        <dbReference type="Google" id="ProtNLM"/>
    </source>
</evidence>